<reference evidence="2 3" key="1">
    <citation type="submission" date="2018-03" db="EMBL/GenBank/DDBJ databases">
        <title>Genomic Encyclopedia of Archaeal and Bacterial Type Strains, Phase II (KMG-II): from individual species to whole genera.</title>
        <authorList>
            <person name="Goeker M."/>
        </authorList>
    </citation>
    <scope>NUCLEOTIDE SEQUENCE [LARGE SCALE GENOMIC DNA]</scope>
    <source>
        <strain evidence="2 3">DSM 25328</strain>
    </source>
</reference>
<dbReference type="RefSeq" id="WP_106162405.1">
    <property type="nucleotide sequence ID" value="NZ_JAGDDX010000003.1"/>
</dbReference>
<dbReference type="Gene3D" id="3.90.1200.10">
    <property type="match status" value="1"/>
</dbReference>
<keyword evidence="2" id="KW-0418">Kinase</keyword>
<dbReference type="SUPFAM" id="SSF56112">
    <property type="entry name" value="Protein kinase-like (PK-like)"/>
    <property type="match status" value="1"/>
</dbReference>
<dbReference type="OrthoDB" id="7334546at2"/>
<dbReference type="InterPro" id="IPR011009">
    <property type="entry name" value="Kinase-like_dom_sf"/>
</dbReference>
<dbReference type="InterPro" id="IPR002575">
    <property type="entry name" value="Aminoglycoside_PTrfase"/>
</dbReference>
<proteinExistence type="predicted"/>
<evidence type="ECO:0000313" key="3">
    <source>
        <dbReference type="Proteomes" id="UP000237718"/>
    </source>
</evidence>
<protein>
    <submittedName>
        <fullName evidence="2">Aminoglycoside phosphotransferase (APT) family kinase protein</fullName>
    </submittedName>
</protein>
<organism evidence="2 3">
    <name type="scientific">Tritonibacter scottomollicae</name>
    <name type="common">Epibacterium scottomollicae</name>
    <dbReference type="NCBI Taxonomy" id="483013"/>
    <lineage>
        <taxon>Bacteria</taxon>
        <taxon>Pseudomonadati</taxon>
        <taxon>Pseudomonadota</taxon>
        <taxon>Alphaproteobacteria</taxon>
        <taxon>Rhodobacterales</taxon>
        <taxon>Paracoccaceae</taxon>
        <taxon>Tritonibacter</taxon>
    </lineage>
</organism>
<name>A0A2T1AL44_TRISK</name>
<feature type="domain" description="Aminoglycoside phosphotransferase" evidence="1">
    <location>
        <begin position="28"/>
        <end position="233"/>
    </location>
</feature>
<gene>
    <name evidence="2" type="ORF">CLV89_10271</name>
</gene>
<sequence>MLTPEQTQTDPALFRHLARQGWSLLEPTQLLGGRSNHVWKSGDLVVKLYPARRSNPLFANDPIREREVLKALGGTGMAPRYIAHGSWENQDWLIYSHLAGAPWQEDTAHVARLLGILHDQAGFDDLPKGCNGSRALEAQTVTILQECPGGKALMDCKPIGLVPAVAQTCLIHGDPVPGNLLAHDGTLALIDWQCPQNGDPAEDLAMFLSPAMQSLYRGNVLTRDEEAQFAAAYPDHRVVARYYALKPWFHWRMAAYCCWRGDLDAMGLEMAALQSSKPRAA</sequence>
<evidence type="ECO:0000313" key="2">
    <source>
        <dbReference type="EMBL" id="PRZ49329.1"/>
    </source>
</evidence>
<evidence type="ECO:0000259" key="1">
    <source>
        <dbReference type="Pfam" id="PF01636"/>
    </source>
</evidence>
<accession>A0A2T1AL44</accession>
<comment type="caution">
    <text evidence="2">The sequence shown here is derived from an EMBL/GenBank/DDBJ whole genome shotgun (WGS) entry which is preliminary data.</text>
</comment>
<dbReference type="Proteomes" id="UP000237718">
    <property type="component" value="Unassembled WGS sequence"/>
</dbReference>
<dbReference type="EMBL" id="PVUF01000002">
    <property type="protein sequence ID" value="PRZ49329.1"/>
    <property type="molecule type" value="Genomic_DNA"/>
</dbReference>
<dbReference type="AlphaFoldDB" id="A0A2T1AL44"/>
<dbReference type="Pfam" id="PF01636">
    <property type="entry name" value="APH"/>
    <property type="match status" value="1"/>
</dbReference>
<dbReference type="GO" id="GO:0016301">
    <property type="term" value="F:kinase activity"/>
    <property type="evidence" value="ECO:0007669"/>
    <property type="project" value="UniProtKB-KW"/>
</dbReference>
<keyword evidence="2" id="KW-0808">Transferase</keyword>